<evidence type="ECO:0000256" key="7">
    <source>
        <dbReference type="ARBA" id="ARBA00023065"/>
    </source>
</evidence>
<evidence type="ECO:0000256" key="4">
    <source>
        <dbReference type="ARBA" id="ARBA00022692"/>
    </source>
</evidence>
<dbReference type="InterPro" id="IPR018422">
    <property type="entry name" value="Cation/H_exchanger_CPA1"/>
</dbReference>
<evidence type="ECO:0000256" key="3">
    <source>
        <dbReference type="ARBA" id="ARBA00022475"/>
    </source>
</evidence>
<dbReference type="RefSeq" id="WP_082216110.1">
    <property type="nucleotide sequence ID" value="NZ_FUZA01000004.1"/>
</dbReference>
<evidence type="ECO:0000256" key="5">
    <source>
        <dbReference type="ARBA" id="ARBA00022989"/>
    </source>
</evidence>
<reference evidence="13" key="1">
    <citation type="submission" date="2017-02" db="EMBL/GenBank/DDBJ databases">
        <authorList>
            <person name="Varghese N."/>
            <person name="Submissions S."/>
        </authorList>
    </citation>
    <scope>NUCLEOTIDE SEQUENCE [LARGE SCALE GENOMIC DNA]</scope>
    <source>
        <strain evidence="13">DSM 22270</strain>
    </source>
</reference>
<dbReference type="OrthoDB" id="9809206at2"/>
<feature type="transmembrane region" description="Helical" evidence="10">
    <location>
        <begin position="306"/>
        <end position="328"/>
    </location>
</feature>
<feature type="transmembrane region" description="Helical" evidence="10">
    <location>
        <begin position="267"/>
        <end position="286"/>
    </location>
</feature>
<dbReference type="NCBIfam" id="TIGR00831">
    <property type="entry name" value="a_cpa1"/>
    <property type="match status" value="1"/>
</dbReference>
<keyword evidence="2 10" id="KW-0813">Transport</keyword>
<dbReference type="GO" id="GO:0051453">
    <property type="term" value="P:regulation of intracellular pH"/>
    <property type="evidence" value="ECO:0007669"/>
    <property type="project" value="TreeGrafter"/>
</dbReference>
<name>A0A1T5FZH3_9BACT</name>
<feature type="transmembrane region" description="Helical" evidence="10">
    <location>
        <begin position="184"/>
        <end position="205"/>
    </location>
</feature>
<keyword evidence="10" id="KW-0050">Antiport</keyword>
<feature type="transmembrane region" description="Helical" evidence="10">
    <location>
        <begin position="6"/>
        <end position="23"/>
    </location>
</feature>
<dbReference type="STRING" id="651661.SAMN05660293_03619"/>
<keyword evidence="4 10" id="KW-0812">Transmembrane</keyword>
<evidence type="ECO:0000256" key="8">
    <source>
        <dbReference type="ARBA" id="ARBA00023136"/>
    </source>
</evidence>
<keyword evidence="9 10" id="KW-0739">Sodium transport</keyword>
<organism evidence="12 13">
    <name type="scientific">Dyadobacter psychrophilus</name>
    <dbReference type="NCBI Taxonomy" id="651661"/>
    <lineage>
        <taxon>Bacteria</taxon>
        <taxon>Pseudomonadati</taxon>
        <taxon>Bacteroidota</taxon>
        <taxon>Cytophagia</taxon>
        <taxon>Cytophagales</taxon>
        <taxon>Spirosomataceae</taxon>
        <taxon>Dyadobacter</taxon>
    </lineage>
</organism>
<feature type="domain" description="Cation/H+ exchanger transmembrane" evidence="11">
    <location>
        <begin position="14"/>
        <end position="406"/>
    </location>
</feature>
<protein>
    <submittedName>
        <fullName evidence="12">Monovalent cation:H+ antiporter, CPA1 family</fullName>
    </submittedName>
</protein>
<keyword evidence="7 10" id="KW-0406">Ion transport</keyword>
<evidence type="ECO:0000313" key="13">
    <source>
        <dbReference type="Proteomes" id="UP000190897"/>
    </source>
</evidence>
<evidence type="ECO:0000256" key="1">
    <source>
        <dbReference type="ARBA" id="ARBA00004651"/>
    </source>
</evidence>
<evidence type="ECO:0000256" key="10">
    <source>
        <dbReference type="RuleBase" id="RU366002"/>
    </source>
</evidence>
<keyword evidence="5 10" id="KW-1133">Transmembrane helix</keyword>
<dbReference type="Gene3D" id="6.10.140.1330">
    <property type="match status" value="1"/>
</dbReference>
<sequence>MIHDNLLLIISLLFIVSMLTMLSEKIGVSYPIFLVIAGLLISFIPGMPHMELEPDWVFLIFLPPLLYSAAWNTSWKDFWESRRPIGLLSIGLVVFTATAVAYLSSAIIPGFTLAMGFLLGGVISPPDAVAATSVLQGLKVPKRVVTILEGESLVNDASSLIVFRFALATIATGEFVLWKAELNFFIVAGMGVVVGLVIAHILYFVHKYFPTTPSIDTALTFITPYMMYIAAEHFEYSGVLAVVSGGLFLSFRSHEVFAYQSRMQSTYVWETVIFLLNGIVFILIGLQLPEVMAGLGAYTLLEVVSYAVIISLVTIVIRIIWVYPGTYLPRLLSKKVREKEARPSWQTTFVVAWSGMRGVVSLASALAIPLTLDGKAYPHRDLILFITFVVILFTLVLQGLSLPWLIRLLKIEDPGENMTEQKAIINARLATVSLEYMQSNYEGEISQFEPFRLLKDRYEKIIELADTRYMDVDNNATIGFARAYRKMLVEIVGIKREEIRKIRRDKVCSDELIRTKERELDLEEARLRNSG</sequence>
<dbReference type="PANTHER" id="PTHR10110:SF86">
    <property type="entry name" value="SODIUM_HYDROGEN EXCHANGER 7"/>
    <property type="match status" value="1"/>
</dbReference>
<evidence type="ECO:0000313" key="12">
    <source>
        <dbReference type="EMBL" id="SKC01520.1"/>
    </source>
</evidence>
<feature type="transmembrane region" description="Helical" evidence="10">
    <location>
        <begin position="382"/>
        <end position="406"/>
    </location>
</feature>
<evidence type="ECO:0000256" key="9">
    <source>
        <dbReference type="ARBA" id="ARBA00023201"/>
    </source>
</evidence>
<dbReference type="Pfam" id="PF00999">
    <property type="entry name" value="Na_H_Exchanger"/>
    <property type="match status" value="1"/>
</dbReference>
<feature type="transmembrane region" description="Helical" evidence="10">
    <location>
        <begin position="30"/>
        <end position="50"/>
    </location>
</feature>
<comment type="subcellular location">
    <subcellularLocation>
        <location evidence="1 10">Cell membrane</location>
        <topology evidence="1 10">Multi-pass membrane protein</topology>
    </subcellularLocation>
</comment>
<dbReference type="PANTHER" id="PTHR10110">
    <property type="entry name" value="SODIUM/HYDROGEN EXCHANGER"/>
    <property type="match status" value="1"/>
</dbReference>
<evidence type="ECO:0000259" key="11">
    <source>
        <dbReference type="Pfam" id="PF00999"/>
    </source>
</evidence>
<feature type="transmembrane region" description="Helical" evidence="10">
    <location>
        <begin position="225"/>
        <end position="251"/>
    </location>
</feature>
<keyword evidence="13" id="KW-1185">Reference proteome</keyword>
<dbReference type="EMBL" id="FUZA01000004">
    <property type="protein sequence ID" value="SKC01520.1"/>
    <property type="molecule type" value="Genomic_DNA"/>
</dbReference>
<dbReference type="GO" id="GO:0015386">
    <property type="term" value="F:potassium:proton antiporter activity"/>
    <property type="evidence" value="ECO:0007669"/>
    <property type="project" value="TreeGrafter"/>
</dbReference>
<keyword evidence="8 10" id="KW-0472">Membrane</keyword>
<feature type="transmembrane region" description="Helical" evidence="10">
    <location>
        <begin position="157"/>
        <end position="177"/>
    </location>
</feature>
<dbReference type="GO" id="GO:0005886">
    <property type="term" value="C:plasma membrane"/>
    <property type="evidence" value="ECO:0007669"/>
    <property type="project" value="UniProtKB-SubCell"/>
</dbReference>
<dbReference type="Proteomes" id="UP000190897">
    <property type="component" value="Unassembled WGS sequence"/>
</dbReference>
<evidence type="ECO:0000256" key="2">
    <source>
        <dbReference type="ARBA" id="ARBA00022448"/>
    </source>
</evidence>
<dbReference type="InterPro" id="IPR004705">
    <property type="entry name" value="Cation/H_exchanger_CPA1_bac"/>
</dbReference>
<comment type="function">
    <text evidence="10">Na(+)/H(+) antiporter that extrudes sodium in exchange for external protons.</text>
</comment>
<feature type="transmembrane region" description="Helical" evidence="10">
    <location>
        <begin position="349"/>
        <end position="370"/>
    </location>
</feature>
<feature type="transmembrane region" description="Helical" evidence="10">
    <location>
        <begin position="56"/>
        <end position="73"/>
    </location>
</feature>
<dbReference type="GO" id="GO:0015385">
    <property type="term" value="F:sodium:proton antiporter activity"/>
    <property type="evidence" value="ECO:0007669"/>
    <property type="project" value="InterPro"/>
</dbReference>
<dbReference type="GO" id="GO:0098719">
    <property type="term" value="P:sodium ion import across plasma membrane"/>
    <property type="evidence" value="ECO:0007669"/>
    <property type="project" value="TreeGrafter"/>
</dbReference>
<accession>A0A1T5FZH3</accession>
<keyword evidence="6 10" id="KW-0915">Sodium</keyword>
<keyword evidence="3 10" id="KW-1003">Cell membrane</keyword>
<dbReference type="AlphaFoldDB" id="A0A1T5FZH3"/>
<comment type="similarity">
    <text evidence="10">Belongs to the monovalent cation:proton antiporter 1 (CPA1) transporter (TC 2.A.36) family.</text>
</comment>
<dbReference type="InterPro" id="IPR006153">
    <property type="entry name" value="Cation/H_exchanger_TM"/>
</dbReference>
<proteinExistence type="inferred from homology"/>
<gene>
    <name evidence="12" type="ORF">SAMN05660293_03619</name>
</gene>
<evidence type="ECO:0000256" key="6">
    <source>
        <dbReference type="ARBA" id="ARBA00023053"/>
    </source>
</evidence>
<feature type="transmembrane region" description="Helical" evidence="10">
    <location>
        <begin position="85"/>
        <end position="108"/>
    </location>
</feature>